<dbReference type="EMBL" id="KE504178">
    <property type="protein sequence ID" value="EPS97179.1"/>
    <property type="molecule type" value="Genomic_DNA"/>
</dbReference>
<dbReference type="eggNOG" id="ENOG502SA5Y">
    <property type="taxonomic scope" value="Eukaryota"/>
</dbReference>
<dbReference type="Proteomes" id="UP000015241">
    <property type="component" value="Unassembled WGS sequence"/>
</dbReference>
<dbReference type="PANTHER" id="PTHR38849:SF1">
    <property type="entry name" value="SMALL SECRETED PROTEIN"/>
    <property type="match status" value="1"/>
</dbReference>
<accession>S8FFL9</accession>
<evidence type="ECO:0000313" key="2">
    <source>
        <dbReference type="EMBL" id="EPS97179.1"/>
    </source>
</evidence>
<keyword evidence="1" id="KW-0732">Signal</keyword>
<feature type="signal peptide" evidence="1">
    <location>
        <begin position="1"/>
        <end position="21"/>
    </location>
</feature>
<dbReference type="OrthoDB" id="2151417at2759"/>
<feature type="chain" id="PRO_5004550980" description="Small secreted protein" evidence="1">
    <location>
        <begin position="22"/>
        <end position="211"/>
    </location>
</feature>
<evidence type="ECO:0008006" key="4">
    <source>
        <dbReference type="Google" id="ProtNLM"/>
    </source>
</evidence>
<keyword evidence="3" id="KW-1185">Reference proteome</keyword>
<evidence type="ECO:0000313" key="3">
    <source>
        <dbReference type="Proteomes" id="UP000015241"/>
    </source>
</evidence>
<evidence type="ECO:0000256" key="1">
    <source>
        <dbReference type="SAM" id="SignalP"/>
    </source>
</evidence>
<reference evidence="2 3" key="1">
    <citation type="journal article" date="2012" name="Science">
        <title>The Paleozoic origin of enzymatic lignin decomposition reconstructed from 31 fungal genomes.</title>
        <authorList>
            <person name="Floudas D."/>
            <person name="Binder M."/>
            <person name="Riley R."/>
            <person name="Barry K."/>
            <person name="Blanchette R.A."/>
            <person name="Henrissat B."/>
            <person name="Martinez A.T."/>
            <person name="Otillar R."/>
            <person name="Spatafora J.W."/>
            <person name="Yadav J.S."/>
            <person name="Aerts A."/>
            <person name="Benoit I."/>
            <person name="Boyd A."/>
            <person name="Carlson A."/>
            <person name="Copeland A."/>
            <person name="Coutinho P.M."/>
            <person name="de Vries R.P."/>
            <person name="Ferreira P."/>
            <person name="Findley K."/>
            <person name="Foster B."/>
            <person name="Gaskell J."/>
            <person name="Glotzer D."/>
            <person name="Gorecki P."/>
            <person name="Heitman J."/>
            <person name="Hesse C."/>
            <person name="Hori C."/>
            <person name="Igarashi K."/>
            <person name="Jurgens J.A."/>
            <person name="Kallen N."/>
            <person name="Kersten P."/>
            <person name="Kohler A."/>
            <person name="Kuees U."/>
            <person name="Kumar T.K.A."/>
            <person name="Kuo A."/>
            <person name="LaButti K."/>
            <person name="Larrondo L.F."/>
            <person name="Lindquist E."/>
            <person name="Ling A."/>
            <person name="Lombard V."/>
            <person name="Lucas S."/>
            <person name="Lundell T."/>
            <person name="Martin R."/>
            <person name="McLaughlin D.J."/>
            <person name="Morgenstern I."/>
            <person name="Morin E."/>
            <person name="Murat C."/>
            <person name="Nagy L.G."/>
            <person name="Nolan M."/>
            <person name="Ohm R.A."/>
            <person name="Patyshakuliyeva A."/>
            <person name="Rokas A."/>
            <person name="Ruiz-Duenas F.J."/>
            <person name="Sabat G."/>
            <person name="Salamov A."/>
            <person name="Samejima M."/>
            <person name="Schmutz J."/>
            <person name="Slot J.C."/>
            <person name="St John F."/>
            <person name="Stenlid J."/>
            <person name="Sun H."/>
            <person name="Sun S."/>
            <person name="Syed K."/>
            <person name="Tsang A."/>
            <person name="Wiebenga A."/>
            <person name="Young D."/>
            <person name="Pisabarro A."/>
            <person name="Eastwood D.C."/>
            <person name="Martin F."/>
            <person name="Cullen D."/>
            <person name="Grigoriev I.V."/>
            <person name="Hibbett D.S."/>
        </authorList>
    </citation>
    <scope>NUCLEOTIDE SEQUENCE</scope>
    <source>
        <strain evidence="3">FP-58527</strain>
    </source>
</reference>
<sequence>MARLSLLALIASAVAFIGVQAAPLPHEVRGVYVRHKTATATASASAASATATSSSSSSSNTTSAAAGTFQQLDYSQFQISDGTGGNAEAQANAVFVDPFTNVDLATIDAATVTALQTMREAAEDAETSQFNPAIAAATGTAADALQVGKIKNKVLKLTGEVQVLNIQIAQAQASGDDTSDLESKLTEEQTKLTKNIATDVANNGKTSQGVA</sequence>
<gene>
    <name evidence="2" type="ORF">FOMPIDRAFT_1032068</name>
</gene>
<dbReference type="InParanoid" id="S8FFL9"/>
<dbReference type="HOGENOM" id="CLU_095023_0_0_1"/>
<proteinExistence type="predicted"/>
<dbReference type="PANTHER" id="PTHR38849">
    <property type="entry name" value="SMALL SECRETED PROTEIN"/>
    <property type="match status" value="1"/>
</dbReference>
<dbReference type="AlphaFoldDB" id="S8FFL9"/>
<protein>
    <recommendedName>
        <fullName evidence="4">Small secreted protein</fullName>
    </recommendedName>
</protein>
<name>S8FFL9_FOMSC</name>
<organism evidence="2 3">
    <name type="scientific">Fomitopsis schrenkii</name>
    <name type="common">Brown rot fungus</name>
    <dbReference type="NCBI Taxonomy" id="2126942"/>
    <lineage>
        <taxon>Eukaryota</taxon>
        <taxon>Fungi</taxon>
        <taxon>Dikarya</taxon>
        <taxon>Basidiomycota</taxon>
        <taxon>Agaricomycotina</taxon>
        <taxon>Agaricomycetes</taxon>
        <taxon>Polyporales</taxon>
        <taxon>Fomitopsis</taxon>
    </lineage>
</organism>